<keyword evidence="8 9" id="KW-0472">Membrane</keyword>
<evidence type="ECO:0000256" key="5">
    <source>
        <dbReference type="ARBA" id="ARBA00022792"/>
    </source>
</evidence>
<evidence type="ECO:0000256" key="1">
    <source>
        <dbReference type="ARBA" id="ARBA00004434"/>
    </source>
</evidence>
<dbReference type="GO" id="GO:0005743">
    <property type="term" value="C:mitochondrial inner membrane"/>
    <property type="evidence" value="ECO:0007669"/>
    <property type="project" value="UniProtKB-SubCell"/>
</dbReference>
<dbReference type="PANTHER" id="PTHR17130">
    <property type="entry name" value="MITOCHONDRIAL OUTER MEMBRANE PROTEIN 25"/>
    <property type="match status" value="1"/>
</dbReference>
<evidence type="ECO:0000256" key="9">
    <source>
        <dbReference type="SAM" id="Phobius"/>
    </source>
</evidence>
<dbReference type="Ensembl" id="ENSLLTT00000008081.1">
    <property type="protein sequence ID" value="ENSLLTP00000007793.1"/>
    <property type="gene ID" value="ENSLLTG00000005910.1"/>
</dbReference>
<evidence type="ECO:0000256" key="3">
    <source>
        <dbReference type="ARBA" id="ARBA00021814"/>
    </source>
</evidence>
<evidence type="ECO:0000313" key="10">
    <source>
        <dbReference type="Ensembl" id="ENSLLTP00000007793.1"/>
    </source>
</evidence>
<dbReference type="Pfam" id="PF14138">
    <property type="entry name" value="COX16"/>
    <property type="match status" value="1"/>
</dbReference>
<dbReference type="PANTHER" id="PTHR17130:SF14">
    <property type="entry name" value="CYTOCHROME C OXIDASE ASSEMBLY PROTEIN COX16 HOMOLOG, MITOCHONDRIAL"/>
    <property type="match status" value="1"/>
</dbReference>
<keyword evidence="7" id="KW-0496">Mitochondrion</keyword>
<comment type="similarity">
    <text evidence="2">Belongs to the COX16 family.</text>
</comment>
<accession>A0A8C5RVB7</accession>
<dbReference type="AlphaFoldDB" id="A0A8C5RVB7"/>
<keyword evidence="11" id="KW-1185">Reference proteome</keyword>
<keyword evidence="4 9" id="KW-0812">Transmembrane</keyword>
<evidence type="ECO:0000256" key="4">
    <source>
        <dbReference type="ARBA" id="ARBA00022692"/>
    </source>
</evidence>
<evidence type="ECO:0000313" key="11">
    <source>
        <dbReference type="Proteomes" id="UP000694406"/>
    </source>
</evidence>
<name>A0A8C5RVB7_LATLA</name>
<comment type="subcellular location">
    <subcellularLocation>
        <location evidence="1">Mitochondrion inner membrane</location>
        <topology evidence="1">Single-pass membrane protein</topology>
    </subcellularLocation>
</comment>
<feature type="transmembrane region" description="Helical" evidence="9">
    <location>
        <begin position="6"/>
        <end position="26"/>
    </location>
</feature>
<keyword evidence="5" id="KW-0999">Mitochondrion inner membrane</keyword>
<protein>
    <recommendedName>
        <fullName evidence="3">Cytochrome c oxidase assembly protein COX16 homolog, mitochondrial</fullName>
    </recommendedName>
</protein>
<reference evidence="10" key="2">
    <citation type="submission" date="2025-09" db="UniProtKB">
        <authorList>
            <consortium name="Ensembl"/>
        </authorList>
    </citation>
    <scope>IDENTIFICATION</scope>
</reference>
<evidence type="ECO:0000256" key="6">
    <source>
        <dbReference type="ARBA" id="ARBA00022989"/>
    </source>
</evidence>
<proteinExistence type="inferred from homology"/>
<dbReference type="Proteomes" id="UP000694406">
    <property type="component" value="Unplaced"/>
</dbReference>
<evidence type="ECO:0000256" key="2">
    <source>
        <dbReference type="ARBA" id="ARBA00008370"/>
    </source>
</evidence>
<evidence type="ECO:0000256" key="8">
    <source>
        <dbReference type="ARBA" id="ARBA00023136"/>
    </source>
</evidence>
<feature type="transmembrane region" description="Helical" evidence="9">
    <location>
        <begin position="64"/>
        <end position="81"/>
    </location>
</feature>
<evidence type="ECO:0000256" key="7">
    <source>
        <dbReference type="ARBA" id="ARBA00023128"/>
    </source>
</evidence>
<dbReference type="GeneTree" id="ENSGT00980000203016"/>
<dbReference type="GO" id="GO:0033617">
    <property type="term" value="P:mitochondrial respiratory chain complex IV assembly"/>
    <property type="evidence" value="ECO:0007669"/>
    <property type="project" value="TreeGrafter"/>
</dbReference>
<dbReference type="InterPro" id="IPR020164">
    <property type="entry name" value="Cyt_c_Oxase_assmbl_COX16"/>
</dbReference>
<sequence length="85" mass="9856">SLQPAALSALCCGSLSVLIVGGSFGLREFAQVRYDIQKIRGKMDPELEKRLKKSKVSLEEEYEVWYWYICFTVWLFGYNMYSNCV</sequence>
<organism evidence="10 11">
    <name type="scientific">Laticauda laticaudata</name>
    <name type="common">Blue-ringed sea krait</name>
    <name type="synonym">Blue-lipped sea krait</name>
    <dbReference type="NCBI Taxonomy" id="8630"/>
    <lineage>
        <taxon>Eukaryota</taxon>
        <taxon>Metazoa</taxon>
        <taxon>Chordata</taxon>
        <taxon>Craniata</taxon>
        <taxon>Vertebrata</taxon>
        <taxon>Euteleostomi</taxon>
        <taxon>Lepidosauria</taxon>
        <taxon>Squamata</taxon>
        <taxon>Bifurcata</taxon>
        <taxon>Unidentata</taxon>
        <taxon>Episquamata</taxon>
        <taxon>Toxicofera</taxon>
        <taxon>Serpentes</taxon>
        <taxon>Colubroidea</taxon>
        <taxon>Elapidae</taxon>
        <taxon>Laticaudinae</taxon>
        <taxon>Laticauda</taxon>
    </lineage>
</organism>
<reference evidence="10" key="1">
    <citation type="submission" date="2025-08" db="UniProtKB">
        <authorList>
            <consortium name="Ensembl"/>
        </authorList>
    </citation>
    <scope>IDENTIFICATION</scope>
</reference>
<keyword evidence="6 9" id="KW-1133">Transmembrane helix</keyword>